<evidence type="ECO:0000259" key="6">
    <source>
        <dbReference type="PROSITE" id="PS51900"/>
    </source>
</evidence>
<feature type="domain" description="Tyr recombinase" evidence="5">
    <location>
        <begin position="130"/>
        <end position="321"/>
    </location>
</feature>
<dbReference type="Proteomes" id="UP000567099">
    <property type="component" value="Unassembled WGS sequence"/>
</dbReference>
<dbReference type="InterPro" id="IPR011010">
    <property type="entry name" value="DNA_brk_join_enz"/>
</dbReference>
<proteinExistence type="predicted"/>
<dbReference type="GO" id="GO:0006310">
    <property type="term" value="P:DNA recombination"/>
    <property type="evidence" value="ECO:0007669"/>
    <property type="project" value="UniProtKB-KW"/>
</dbReference>
<dbReference type="InterPro" id="IPR044068">
    <property type="entry name" value="CB"/>
</dbReference>
<dbReference type="PROSITE" id="PS51900">
    <property type="entry name" value="CB"/>
    <property type="match status" value="1"/>
</dbReference>
<dbReference type="InterPro" id="IPR004107">
    <property type="entry name" value="Integrase_SAM-like_N"/>
</dbReference>
<dbReference type="PANTHER" id="PTHR30349:SF41">
    <property type="entry name" value="INTEGRASE_RECOMBINASE PROTEIN MJ0367-RELATED"/>
    <property type="match status" value="1"/>
</dbReference>
<evidence type="ECO:0000256" key="2">
    <source>
        <dbReference type="ARBA" id="ARBA00023125"/>
    </source>
</evidence>
<evidence type="ECO:0000313" key="7">
    <source>
        <dbReference type="EMBL" id="MBA2864403.1"/>
    </source>
</evidence>
<name>A0A7J9PMB0_METMI</name>
<evidence type="ECO:0000313" key="8">
    <source>
        <dbReference type="Proteomes" id="UP000567099"/>
    </source>
</evidence>
<dbReference type="PANTHER" id="PTHR30349">
    <property type="entry name" value="PHAGE INTEGRASE-RELATED"/>
    <property type="match status" value="1"/>
</dbReference>
<dbReference type="InterPro" id="IPR050090">
    <property type="entry name" value="Tyrosine_recombinase_XerCD"/>
</dbReference>
<keyword evidence="3" id="KW-0233">DNA recombination</keyword>
<dbReference type="InterPro" id="IPR010998">
    <property type="entry name" value="Integrase_recombinase_N"/>
</dbReference>
<gene>
    <name evidence="7" type="ORF">HNP94_001403</name>
</gene>
<keyword evidence="2 4" id="KW-0238">DNA-binding</keyword>
<organism evidence="7 8">
    <name type="scientific">Methanococcus maripaludis</name>
    <name type="common">Methanococcus deltae</name>
    <dbReference type="NCBI Taxonomy" id="39152"/>
    <lineage>
        <taxon>Archaea</taxon>
        <taxon>Methanobacteriati</taxon>
        <taxon>Methanobacteriota</taxon>
        <taxon>Methanomada group</taxon>
        <taxon>Methanococci</taxon>
        <taxon>Methanococcales</taxon>
        <taxon>Methanococcaceae</taxon>
        <taxon>Methanococcus</taxon>
    </lineage>
</organism>
<sequence length="323" mass="38323">MDINKMLKLKKPEPEPITETKEMNKWVSEFIDAREFDGIKKTTITNDVTRLRVFIDFSTQKLNKELDQLQNVDFIKFFNYLDKEKGIKRNTQKRYFDLLKVFYKINRLSNFDEFKEDSEERKRFKRCEVAHYDFIDRETLTKIIDMIAEGRSQTKVRDVIILRMLWDTGCRASEVVNLTYFDVDMDTGKIKVRNTKGKVERTVGCSKDTLNLLKYYSNHQIYKTPKDYIFKNRKGEAKIEVNWISEVFRKAVRKLKESGDIPNNKKLVVHSLRHGRAVDLLDKGFPIDIVKEYLGHSSLETTLFYAHAKEREKKMLDDIMKSL</sequence>
<dbReference type="Pfam" id="PF13495">
    <property type="entry name" value="Phage_int_SAM_4"/>
    <property type="match status" value="1"/>
</dbReference>
<evidence type="ECO:0000256" key="3">
    <source>
        <dbReference type="ARBA" id="ARBA00023172"/>
    </source>
</evidence>
<dbReference type="Gene3D" id="1.10.443.10">
    <property type="entry name" value="Intergrase catalytic core"/>
    <property type="match status" value="1"/>
</dbReference>
<protein>
    <submittedName>
        <fullName evidence="7">Integrase/recombinase XerD</fullName>
    </submittedName>
</protein>
<dbReference type="GO" id="GO:0003677">
    <property type="term" value="F:DNA binding"/>
    <property type="evidence" value="ECO:0007669"/>
    <property type="project" value="UniProtKB-UniRule"/>
</dbReference>
<dbReference type="AlphaFoldDB" id="A0A7J9PMB0"/>
<dbReference type="EMBL" id="JACDUO010000001">
    <property type="protein sequence ID" value="MBA2864403.1"/>
    <property type="molecule type" value="Genomic_DNA"/>
</dbReference>
<dbReference type="InterPro" id="IPR013762">
    <property type="entry name" value="Integrase-like_cat_sf"/>
</dbReference>
<keyword evidence="1" id="KW-0229">DNA integration</keyword>
<dbReference type="CDD" id="cd00397">
    <property type="entry name" value="DNA_BRE_C"/>
    <property type="match status" value="1"/>
</dbReference>
<evidence type="ECO:0000256" key="4">
    <source>
        <dbReference type="PROSITE-ProRule" id="PRU01248"/>
    </source>
</evidence>
<dbReference type="PROSITE" id="PS51898">
    <property type="entry name" value="TYR_RECOMBINASE"/>
    <property type="match status" value="1"/>
</dbReference>
<dbReference type="Gene3D" id="1.10.150.130">
    <property type="match status" value="1"/>
</dbReference>
<dbReference type="SUPFAM" id="SSF56349">
    <property type="entry name" value="DNA breaking-rejoining enzymes"/>
    <property type="match status" value="1"/>
</dbReference>
<dbReference type="RefSeq" id="WP_181505150.1">
    <property type="nucleotide sequence ID" value="NZ_JACDUO010000001.1"/>
</dbReference>
<dbReference type="InterPro" id="IPR002104">
    <property type="entry name" value="Integrase_catalytic"/>
</dbReference>
<reference evidence="7 8" key="1">
    <citation type="submission" date="2020-07" db="EMBL/GenBank/DDBJ databases">
        <title>Genomic Encyclopedia of Type Strains, Phase IV (KMG-V): Genome sequencing to study the core and pangenomes of soil and plant-associated prokaryotes.</title>
        <authorList>
            <person name="Whitman W."/>
        </authorList>
    </citation>
    <scope>NUCLEOTIDE SEQUENCE [LARGE SCALE GENOMIC DNA]</scope>
    <source>
        <strain evidence="7 8">C13</strain>
    </source>
</reference>
<dbReference type="Pfam" id="PF00589">
    <property type="entry name" value="Phage_integrase"/>
    <property type="match status" value="1"/>
</dbReference>
<accession>A0A7J9PMB0</accession>
<comment type="caution">
    <text evidence="7">The sequence shown here is derived from an EMBL/GenBank/DDBJ whole genome shotgun (WGS) entry which is preliminary data.</text>
</comment>
<evidence type="ECO:0000259" key="5">
    <source>
        <dbReference type="PROSITE" id="PS51898"/>
    </source>
</evidence>
<evidence type="ECO:0000256" key="1">
    <source>
        <dbReference type="ARBA" id="ARBA00022908"/>
    </source>
</evidence>
<dbReference type="GO" id="GO:0015074">
    <property type="term" value="P:DNA integration"/>
    <property type="evidence" value="ECO:0007669"/>
    <property type="project" value="UniProtKB-KW"/>
</dbReference>
<feature type="domain" description="Core-binding (CB)" evidence="6">
    <location>
        <begin position="21"/>
        <end position="107"/>
    </location>
</feature>